<evidence type="ECO:0000259" key="10">
    <source>
        <dbReference type="PROSITE" id="PS50893"/>
    </source>
</evidence>
<dbReference type="PROSITE" id="PS50929">
    <property type="entry name" value="ABC_TM1F"/>
    <property type="match status" value="1"/>
</dbReference>
<dbReference type="PANTHER" id="PTHR43394">
    <property type="entry name" value="ATP-DEPENDENT PERMEASE MDL1, MITOCHONDRIAL"/>
    <property type="match status" value="1"/>
</dbReference>
<dbReference type="CDD" id="cd18547">
    <property type="entry name" value="ABC_6TM_Tm288_like"/>
    <property type="match status" value="1"/>
</dbReference>
<feature type="transmembrane region" description="Helical" evidence="9">
    <location>
        <begin position="74"/>
        <end position="94"/>
    </location>
</feature>
<evidence type="ECO:0000256" key="7">
    <source>
        <dbReference type="ARBA" id="ARBA00022989"/>
    </source>
</evidence>
<keyword evidence="5" id="KW-0547">Nucleotide-binding</keyword>
<dbReference type="InterPro" id="IPR003593">
    <property type="entry name" value="AAA+_ATPase"/>
</dbReference>
<dbReference type="GO" id="GO:0016887">
    <property type="term" value="F:ATP hydrolysis activity"/>
    <property type="evidence" value="ECO:0007669"/>
    <property type="project" value="InterPro"/>
</dbReference>
<dbReference type="Pfam" id="PF00664">
    <property type="entry name" value="ABC_membrane"/>
    <property type="match status" value="1"/>
</dbReference>
<dbReference type="Gene3D" id="3.40.50.300">
    <property type="entry name" value="P-loop containing nucleotide triphosphate hydrolases"/>
    <property type="match status" value="1"/>
</dbReference>
<dbReference type="SUPFAM" id="SSF90123">
    <property type="entry name" value="ABC transporter transmembrane region"/>
    <property type="match status" value="1"/>
</dbReference>
<evidence type="ECO:0000256" key="8">
    <source>
        <dbReference type="ARBA" id="ARBA00023136"/>
    </source>
</evidence>
<dbReference type="GO" id="GO:0005524">
    <property type="term" value="F:ATP binding"/>
    <property type="evidence" value="ECO:0007669"/>
    <property type="project" value="UniProtKB-KW"/>
</dbReference>
<comment type="subcellular location">
    <subcellularLocation>
        <location evidence="1">Cell membrane</location>
        <topology evidence="1">Multi-pass membrane protein</topology>
    </subcellularLocation>
</comment>
<evidence type="ECO:0000256" key="6">
    <source>
        <dbReference type="ARBA" id="ARBA00022840"/>
    </source>
</evidence>
<dbReference type="GO" id="GO:0005737">
    <property type="term" value="C:cytoplasm"/>
    <property type="evidence" value="ECO:0007669"/>
    <property type="project" value="UniProtKB-ARBA"/>
</dbReference>
<evidence type="ECO:0000256" key="2">
    <source>
        <dbReference type="ARBA" id="ARBA00005417"/>
    </source>
</evidence>
<dbReference type="Gene3D" id="1.20.1560.10">
    <property type="entry name" value="ABC transporter type 1, transmembrane domain"/>
    <property type="match status" value="1"/>
</dbReference>
<feature type="transmembrane region" description="Helical" evidence="9">
    <location>
        <begin position="179"/>
        <end position="197"/>
    </location>
</feature>
<keyword evidence="8 9" id="KW-0472">Membrane</keyword>
<sequence length="603" mass="69685">MMRENKYIKKDKKLKTLKKIYSFIPFSKGTWFWVVTLLISLSLFESFTGWLIGYIFDKFFNQNTIGENFETIKYFIFIGFLILAYVLLSFFEWIHEKIIGPRLTKFPYQLRQELYKKIQAMPISFFENEKTGDLMSSITEDTDNLSEAINSIILDYINVIFTFSITLTLMFLYAPILAALTLVILPITSLFFFKIILKGRKFFRKNRMLIGELNGYVEEIVDALPLIRIHQQQEKILEDFKRLNEKQALNQFRGSIYWSLSGSAYSIMKVLNQLVVISIGAFFLINNYPSYGITGQISLGLLTSFSIYVSTMTDQFSKILDFSNQIQNAISSWERIERILDLKPDQDQSQLGTLNFKRGDIRFNDVFFAYPKNPETKVLKNINFSIPSGKSLALVGHTGCGKTTVSKLLSKFYIPTEGTITIDDQEIREINESSWRENIAIINQEIFLFEDTIMNNLKIVNNQITDEEIIKICQLTKADKFIQKLEKGYQTVITHNGENLSQGQRQLLSITRAIISKKSIIIMDEATSNIDTITEKYIQEALNYLMDNKTMLIIAHRLSTIKNCDNILVLSKGEIIESGTHQELMSNSESYYAQLYKIGFENL</sequence>
<keyword evidence="4 9" id="KW-0812">Transmembrane</keyword>
<feature type="domain" description="ABC transporter" evidence="10">
    <location>
        <begin position="361"/>
        <end position="597"/>
    </location>
</feature>
<dbReference type="GO" id="GO:0005886">
    <property type="term" value="C:plasma membrane"/>
    <property type="evidence" value="ECO:0007669"/>
    <property type="project" value="UniProtKB-SubCell"/>
</dbReference>
<dbReference type="PANTHER" id="PTHR43394:SF1">
    <property type="entry name" value="ATP-BINDING CASSETTE SUB-FAMILY B MEMBER 10, MITOCHONDRIAL"/>
    <property type="match status" value="1"/>
</dbReference>
<comment type="similarity">
    <text evidence="2">Belongs to the ABC transporter superfamily.</text>
</comment>
<evidence type="ECO:0000256" key="9">
    <source>
        <dbReference type="SAM" id="Phobius"/>
    </source>
</evidence>
<evidence type="ECO:0000259" key="11">
    <source>
        <dbReference type="PROSITE" id="PS50929"/>
    </source>
</evidence>
<dbReference type="InterPro" id="IPR039421">
    <property type="entry name" value="Type_1_exporter"/>
</dbReference>
<feature type="transmembrane region" description="Helical" evidence="9">
    <location>
        <begin position="20"/>
        <end position="44"/>
    </location>
</feature>
<dbReference type="STRING" id="48003.BLA55_02265"/>
<keyword evidence="6" id="KW-0067">ATP-binding</keyword>
<feature type="domain" description="ABC transmembrane type-1" evidence="11">
    <location>
        <begin position="32"/>
        <end position="328"/>
    </location>
</feature>
<protein>
    <recommendedName>
        <fullName evidence="14">ABC transporter ATP-binding protein</fullName>
    </recommendedName>
</protein>
<dbReference type="SMART" id="SM00382">
    <property type="entry name" value="AAA"/>
    <property type="match status" value="1"/>
</dbReference>
<keyword evidence="13" id="KW-1185">Reference proteome</keyword>
<accession>A0A1L4FS85</accession>
<feature type="transmembrane region" description="Helical" evidence="9">
    <location>
        <begin position="153"/>
        <end position="173"/>
    </location>
</feature>
<dbReference type="Proteomes" id="UP000184322">
    <property type="component" value="Chromosome"/>
</dbReference>
<evidence type="ECO:0000313" key="12">
    <source>
        <dbReference type="EMBL" id="APJ38473.1"/>
    </source>
</evidence>
<dbReference type="InterPro" id="IPR011527">
    <property type="entry name" value="ABC1_TM_dom"/>
</dbReference>
<dbReference type="InterPro" id="IPR003439">
    <property type="entry name" value="ABC_transporter-like_ATP-bd"/>
</dbReference>
<evidence type="ECO:0000313" key="13">
    <source>
        <dbReference type="Proteomes" id="UP000184322"/>
    </source>
</evidence>
<evidence type="ECO:0000256" key="3">
    <source>
        <dbReference type="ARBA" id="ARBA00022448"/>
    </source>
</evidence>
<proteinExistence type="inferred from homology"/>
<dbReference type="FunFam" id="3.40.50.300:FF:000604">
    <property type="entry name" value="ABC transporter B family member 28"/>
    <property type="match status" value="1"/>
</dbReference>
<dbReference type="InterPro" id="IPR036640">
    <property type="entry name" value="ABC1_TM_sf"/>
</dbReference>
<keyword evidence="3" id="KW-0813">Transport</keyword>
<evidence type="ECO:0008006" key="14">
    <source>
        <dbReference type="Google" id="ProtNLM"/>
    </source>
</evidence>
<reference evidence="13" key="1">
    <citation type="submission" date="2016-10" db="EMBL/GenBank/DDBJ databases">
        <authorList>
            <person name="Beylefeld A."/>
            <person name="Abolnik C."/>
        </authorList>
    </citation>
    <scope>NUCLEOTIDE SEQUENCE [LARGE SCALE GENOMIC DNA]</scope>
    <source>
        <strain evidence="13">B359_6</strain>
    </source>
</reference>
<dbReference type="AlphaFoldDB" id="A0A1L4FS85"/>
<dbReference type="PROSITE" id="PS50893">
    <property type="entry name" value="ABC_TRANSPORTER_2"/>
    <property type="match status" value="1"/>
</dbReference>
<feature type="transmembrane region" description="Helical" evidence="9">
    <location>
        <begin position="256"/>
        <end position="285"/>
    </location>
</feature>
<dbReference type="SUPFAM" id="SSF52540">
    <property type="entry name" value="P-loop containing nucleoside triphosphate hydrolases"/>
    <property type="match status" value="1"/>
</dbReference>
<dbReference type="EMBL" id="CP017813">
    <property type="protein sequence ID" value="APJ38473.1"/>
    <property type="molecule type" value="Genomic_DNA"/>
</dbReference>
<evidence type="ECO:0000256" key="4">
    <source>
        <dbReference type="ARBA" id="ARBA00022692"/>
    </source>
</evidence>
<evidence type="ECO:0000256" key="5">
    <source>
        <dbReference type="ARBA" id="ARBA00022741"/>
    </source>
</evidence>
<dbReference type="GO" id="GO:0015421">
    <property type="term" value="F:ABC-type oligopeptide transporter activity"/>
    <property type="evidence" value="ECO:0007669"/>
    <property type="project" value="TreeGrafter"/>
</dbReference>
<name>A0A1L4FS85_9BACT</name>
<gene>
    <name evidence="12" type="ORF">BLA55_02265</name>
</gene>
<dbReference type="KEGG" id="mpul:BLA55_02265"/>
<dbReference type="InterPro" id="IPR027417">
    <property type="entry name" value="P-loop_NTPase"/>
</dbReference>
<evidence type="ECO:0000256" key="1">
    <source>
        <dbReference type="ARBA" id="ARBA00004651"/>
    </source>
</evidence>
<keyword evidence="7 9" id="KW-1133">Transmembrane helix</keyword>
<dbReference type="Pfam" id="PF00005">
    <property type="entry name" value="ABC_tran"/>
    <property type="match status" value="1"/>
</dbReference>
<organism evidence="12 13">
    <name type="scientific">Mycoplasmopsis pullorum</name>
    <dbReference type="NCBI Taxonomy" id="48003"/>
    <lineage>
        <taxon>Bacteria</taxon>
        <taxon>Bacillati</taxon>
        <taxon>Mycoplasmatota</taxon>
        <taxon>Mycoplasmoidales</taxon>
        <taxon>Metamycoplasmataceae</taxon>
        <taxon>Mycoplasmopsis</taxon>
    </lineage>
</organism>